<proteinExistence type="predicted"/>
<protein>
    <submittedName>
        <fullName evidence="1">Uncharacterized protein</fullName>
    </submittedName>
</protein>
<dbReference type="Gene3D" id="3.30.40.220">
    <property type="match status" value="1"/>
</dbReference>
<dbReference type="EMBL" id="MN740114">
    <property type="protein sequence ID" value="QHT88277.1"/>
    <property type="molecule type" value="Genomic_DNA"/>
</dbReference>
<name>A0A6C0I7D7_9ZZZZ</name>
<organism evidence="1">
    <name type="scientific">viral metagenome</name>
    <dbReference type="NCBI Taxonomy" id="1070528"/>
    <lineage>
        <taxon>unclassified sequences</taxon>
        <taxon>metagenomes</taxon>
        <taxon>organismal metagenomes</taxon>
    </lineage>
</organism>
<reference evidence="1" key="1">
    <citation type="journal article" date="2020" name="Nature">
        <title>Giant virus diversity and host interactions through global metagenomics.</title>
        <authorList>
            <person name="Schulz F."/>
            <person name="Roux S."/>
            <person name="Paez-Espino D."/>
            <person name="Jungbluth S."/>
            <person name="Walsh D.A."/>
            <person name="Denef V.J."/>
            <person name="McMahon K.D."/>
            <person name="Konstantinidis K.T."/>
            <person name="Eloe-Fadrosh E.A."/>
            <person name="Kyrpides N.C."/>
            <person name="Woyke T."/>
        </authorList>
    </citation>
    <scope>NUCLEOTIDE SEQUENCE</scope>
    <source>
        <strain evidence="1">GVMAG-M-3300023184-50</strain>
    </source>
</reference>
<dbReference type="AlphaFoldDB" id="A0A6C0I7D7"/>
<sequence length="488" mass="56657">MHKTNKLTQCDIEYQYPIVLMETCKAIQQQGANKGKQCWRPPSENSYCGKHQTVASIEKAKEDSHYKCSTHRCTNTISSNKYCQDCVTKKTEAKSTLCKGNITQGPNKGNPCDKEASTPEGYCGKHTLNILVNKASENGKRICDDGKRACKNYTVEGKLKCEDCLMIIREKEREQHKQLKETGKCLGCGSDIEEKTSGFRRADVQRCQACYDILKEVETRRTRHRNYNEERKANIQRHYQEYITSANKRCISFDVSIEEFATLVGSECAYCRYYNESEVIGIDRVDNSIGYITSNVVGCCSVCNRMKNTHSLEFFKEHVRKLYHTMIEDEEHEISEKDEEESIKKTSYLRPKIIVTMYYNKRLDDYIQLCIEDQRSPLFIDKIRELKGLTLNEVEVRKYVKNVIKSHSNSSSIEIRSRVSQKELLGFLKLKNIDKCIETYSRVHGEPAGFRNDIEELAKNWQDDDEVNERSLKRIIIKYQNKRNTNIK</sequence>
<evidence type="ECO:0000313" key="1">
    <source>
        <dbReference type="EMBL" id="QHT88277.1"/>
    </source>
</evidence>
<accession>A0A6C0I7D7</accession>